<dbReference type="EMBL" id="WWBZ02000016">
    <property type="protein sequence ID" value="KAF4308879.1"/>
    <property type="molecule type" value="Genomic_DNA"/>
</dbReference>
<evidence type="ECO:0000313" key="7">
    <source>
        <dbReference type="EMBL" id="KAF4308879.1"/>
    </source>
</evidence>
<dbReference type="PRINTS" id="PR00420">
    <property type="entry name" value="RNGMNOXGNASE"/>
</dbReference>
<comment type="similarity">
    <text evidence="1">Belongs to the paxM FAD-dependent monooxygenase family.</text>
</comment>
<evidence type="ECO:0000256" key="5">
    <source>
        <dbReference type="SAM" id="Phobius"/>
    </source>
</evidence>
<keyword evidence="5" id="KW-0472">Membrane</keyword>
<feature type="transmembrane region" description="Helical" evidence="5">
    <location>
        <begin position="454"/>
        <end position="473"/>
    </location>
</feature>
<dbReference type="AlphaFoldDB" id="A0A8H4IXB2"/>
<evidence type="ECO:0000313" key="8">
    <source>
        <dbReference type="Proteomes" id="UP000572817"/>
    </source>
</evidence>
<accession>A0A8H4IXB2</accession>
<dbReference type="InterPro" id="IPR002938">
    <property type="entry name" value="FAD-bd"/>
</dbReference>
<dbReference type="GO" id="GO:0071949">
    <property type="term" value="F:FAD binding"/>
    <property type="evidence" value="ECO:0007669"/>
    <property type="project" value="InterPro"/>
</dbReference>
<reference evidence="7" key="1">
    <citation type="submission" date="2020-04" db="EMBL/GenBank/DDBJ databases">
        <title>Genome Assembly and Annotation of Botryosphaeria dothidea sdau 11-99, a Latent Pathogen of Apple Fruit Ring Rot in China.</title>
        <authorList>
            <person name="Yu C."/>
            <person name="Diao Y."/>
            <person name="Lu Q."/>
            <person name="Zhao J."/>
            <person name="Cui S."/>
            <person name="Peng C."/>
            <person name="He B."/>
            <person name="Liu H."/>
        </authorList>
    </citation>
    <scope>NUCLEOTIDE SEQUENCE [LARGE SCALE GENOMIC DNA]</scope>
    <source>
        <strain evidence="7">Sdau11-99</strain>
    </source>
</reference>
<keyword evidence="2" id="KW-0285">Flavoprotein</keyword>
<dbReference type="Gene3D" id="3.50.50.60">
    <property type="entry name" value="FAD/NAD(P)-binding domain"/>
    <property type="match status" value="1"/>
</dbReference>
<evidence type="ECO:0000259" key="6">
    <source>
        <dbReference type="Pfam" id="PF01494"/>
    </source>
</evidence>
<name>A0A8H4IXB2_9PEZI</name>
<dbReference type="InterPro" id="IPR050562">
    <property type="entry name" value="FAD_mOase_fung"/>
</dbReference>
<feature type="domain" description="FAD-binding" evidence="6">
    <location>
        <begin position="7"/>
        <end position="170"/>
    </location>
</feature>
<dbReference type="OrthoDB" id="10029326at2759"/>
<evidence type="ECO:0000256" key="2">
    <source>
        <dbReference type="ARBA" id="ARBA00022630"/>
    </source>
</evidence>
<keyword evidence="7" id="KW-0503">Monooxygenase</keyword>
<evidence type="ECO:0000256" key="3">
    <source>
        <dbReference type="ARBA" id="ARBA00022827"/>
    </source>
</evidence>
<evidence type="ECO:0000256" key="4">
    <source>
        <dbReference type="ARBA" id="ARBA00023002"/>
    </source>
</evidence>
<dbReference type="SUPFAM" id="SSF51905">
    <property type="entry name" value="FAD/NAD(P)-binding domain"/>
    <property type="match status" value="1"/>
</dbReference>
<feature type="transmembrane region" description="Helical" evidence="5">
    <location>
        <begin position="531"/>
        <end position="551"/>
    </location>
</feature>
<dbReference type="Pfam" id="PF01494">
    <property type="entry name" value="FAD_binding_3"/>
    <property type="match status" value="2"/>
</dbReference>
<comment type="caution">
    <text evidence="7">The sequence shown here is derived from an EMBL/GenBank/DDBJ whole genome shotgun (WGS) entry which is preliminary data.</text>
</comment>
<dbReference type="PANTHER" id="PTHR47356">
    <property type="entry name" value="FAD-DEPENDENT MONOOXYGENASE ASQG-RELATED"/>
    <property type="match status" value="1"/>
</dbReference>
<evidence type="ECO:0000256" key="1">
    <source>
        <dbReference type="ARBA" id="ARBA00007992"/>
    </source>
</evidence>
<feature type="transmembrane region" description="Helical" evidence="5">
    <location>
        <begin position="615"/>
        <end position="636"/>
    </location>
</feature>
<keyword evidence="8" id="KW-1185">Reference proteome</keyword>
<keyword evidence="5" id="KW-1133">Transmembrane helix</keyword>
<sequence length="1219" mass="133791">MSNSNFKVIIAGASIAGLTLANLLQKIGVDFVVLESYGTIAPQLGASIGLHPSGLRILDQLECYEEIYKSAARADKNTIRDERGSVLYSHRIGQIVKERHGYPTIFLERRTAIQVLYDHIRDKSKIHVNQRVSHVELLADGIRVNTATGESFHGCILVGADGIHSAIRGEMCRLADELQPGYIPPEVKDAPPTEWGCIFGISKATGDIRASDINVTHKTRRTFASMCGQGDRPFWFYFFKLDKPHNGFPVPRFTKEDERKIVDSEGDLPVTDHVRFRDLYANVEFSTTTALPHHVFPRFYFERIMLVGDSVHKFNPLSGQGGNNAIETAAALADSLSELLKKTSKGNTPNTAEIRAAFAATQERRQRRAQTLVDASIVVQRLSAWDTPLLKFVDTNLVPLLLDTESFVDETSKAVVGAPRAHSVPLPNVPHTIPYDDELHHAPKPRRASGFGRVVLYLGLLAVMARLIVHMVTGEGMMDRLYEALKAGPSGNYGTEHQIPLSFDHVTLIGKMLTGIVSNYFPAMEMWHLDFRLLTFYLSISEFVVFAIWLLESSRARSQKVYSPTRWALPYGIISHMSAIGIGAPLFFLLDTAVAGSPASFWPTATHVSPHVARAILPTLVLGMLIPTLLMFAPFLDSVVRQYVLVGWCFFPGALSILHSLFTSLFLRRSSRNPPPDLRTARATSLTHVRSLFAFSFALSALSHALTLGVALRSREAPLSSVFLFRRGNMLSPFAENHNAFLVDYYVTLASCVVWAVGCVRDLERNGLVARVNWVSKLIQNAISESQRTRIPSSQNVSAPSFIGAPYTGNSLPSRPVFVPNARAAHIDGGNTHTHYWAGPLGNNPQVFGADSVSAYMFWEEETASSYVLVSLTCNTDPVNFSLAALDAETLEPIAQWSASNRTTVSTYWQVIKGRVTIPTQEGFIQVREVDISSVMTEGSIVATIGYTGDGNLWFSTTPVPLLGLDGPNITTIGYVQADDAMHAIRLQNELVENGMAINNNAVYVVTGPAGAKDHASASDWFYTFQAGSYGVSVVYNEHTPPKYVAITDNADSQINLMVYRQIEEIGEGKGALVCSHPLFQPNASANEASLTTYFDGEQYSAMISNCYNSPWSFSDGNGINGPQNNMSAMASGVTRIDVADDGSGLFYLYTQDYELAKQGQYVWYVAAYDIQSGDEVWRAKMGAGGTYNTGLSAIQLGPNGRIFEGIAGDIAWMQNSAP</sequence>
<organism evidence="7 8">
    <name type="scientific">Botryosphaeria dothidea</name>
    <dbReference type="NCBI Taxonomy" id="55169"/>
    <lineage>
        <taxon>Eukaryota</taxon>
        <taxon>Fungi</taxon>
        <taxon>Dikarya</taxon>
        <taxon>Ascomycota</taxon>
        <taxon>Pezizomycotina</taxon>
        <taxon>Dothideomycetes</taxon>
        <taxon>Dothideomycetes incertae sedis</taxon>
        <taxon>Botryosphaeriales</taxon>
        <taxon>Botryosphaeriaceae</taxon>
        <taxon>Botryosphaeria</taxon>
    </lineage>
</organism>
<dbReference type="GO" id="GO:0004497">
    <property type="term" value="F:monooxygenase activity"/>
    <property type="evidence" value="ECO:0007669"/>
    <property type="project" value="UniProtKB-KW"/>
</dbReference>
<keyword evidence="4" id="KW-0560">Oxidoreductase</keyword>
<keyword evidence="3" id="KW-0274">FAD</keyword>
<dbReference type="InterPro" id="IPR036188">
    <property type="entry name" value="FAD/NAD-bd_sf"/>
</dbReference>
<keyword evidence="5" id="KW-0812">Transmembrane</keyword>
<dbReference type="PANTHER" id="PTHR47356:SF2">
    <property type="entry name" value="FAD-BINDING DOMAIN-CONTAINING PROTEIN-RELATED"/>
    <property type="match status" value="1"/>
</dbReference>
<gene>
    <name evidence="7" type="ORF">GTA08_BOTSDO01800</name>
</gene>
<feature type="domain" description="FAD-binding" evidence="6">
    <location>
        <begin position="289"/>
        <end position="354"/>
    </location>
</feature>
<dbReference type="Proteomes" id="UP000572817">
    <property type="component" value="Unassembled WGS sequence"/>
</dbReference>
<protein>
    <submittedName>
        <fullName evidence="7">Monooxygenase FAD-binding protein</fullName>
    </submittedName>
</protein>
<feature type="transmembrane region" description="Helical" evidence="5">
    <location>
        <begin position="643"/>
        <end position="667"/>
    </location>
</feature>
<proteinExistence type="inferred from homology"/>
<feature type="transmembrane region" description="Helical" evidence="5">
    <location>
        <begin position="571"/>
        <end position="595"/>
    </location>
</feature>